<dbReference type="Proteomes" id="UP000034491">
    <property type="component" value="Unassembled WGS sequence"/>
</dbReference>
<dbReference type="RefSeq" id="WP_046505570.1">
    <property type="nucleotide sequence ID" value="NZ_LANI01000005.1"/>
</dbReference>
<dbReference type="InterPro" id="IPR004839">
    <property type="entry name" value="Aminotransferase_I/II_large"/>
</dbReference>
<dbReference type="CDD" id="cd00609">
    <property type="entry name" value="AAT_like"/>
    <property type="match status" value="1"/>
</dbReference>
<dbReference type="Gene3D" id="3.90.1150.10">
    <property type="entry name" value="Aspartate Aminotransferase, domain 1"/>
    <property type="match status" value="1"/>
</dbReference>
<sequence>MITRQFVDRQNLQEFHPFTRLRALLEDIPVGRSCLQDGQVINLSIGEPQTQPPAFVAEEIEKASTGWSKYPLSKGTPDYLEASANWLEKRYNLPEQFIDPTKHLLAVPGTREGLFMTALTVLSTPQKDTQAPVFLTPNPCYHVYTGAAAAAAAEVVTVSATKESGYLPDYTTVPEDILERTELCVLCSPSNPEGAVATPQQIKDLISLARKYDFVVVFDECYAEIYNETAPHSALEMALEIAQDMVGETTTETNTNFSHNSQIDPLANILVFHSLSKRSSAAGLRCGFIAGDEKWISMINTTCQVGGAGVPIPVQAAGTRLWQDEEHVKENRARYKQNFDLAKKILGQAHSVEIPAGGFCLWLDVGNGIEVTKKLWQEAGIRVMPGAFMSHANSKGTSPGDRYIRLALVYDPSFMEQALLSIANILKEIKDIGVND</sequence>
<keyword evidence="6" id="KW-1185">Reference proteome</keyword>
<dbReference type="STRING" id="1549748.WH95_08340"/>
<gene>
    <name evidence="5" type="ORF">WH95_08340</name>
</gene>
<evidence type="ECO:0000313" key="5">
    <source>
        <dbReference type="EMBL" id="KKJ77080.1"/>
    </source>
</evidence>
<organism evidence="5 6">
    <name type="scientific">Kiloniella litopenaei</name>
    <dbReference type="NCBI Taxonomy" id="1549748"/>
    <lineage>
        <taxon>Bacteria</taxon>
        <taxon>Pseudomonadati</taxon>
        <taxon>Pseudomonadota</taxon>
        <taxon>Alphaproteobacteria</taxon>
        <taxon>Rhodospirillales</taxon>
        <taxon>Kiloniellaceae</taxon>
        <taxon>Kiloniella</taxon>
    </lineage>
</organism>
<evidence type="ECO:0000256" key="3">
    <source>
        <dbReference type="ARBA" id="ARBA00022679"/>
    </source>
</evidence>
<dbReference type="InterPro" id="IPR050881">
    <property type="entry name" value="LL-DAP_aminotransferase"/>
</dbReference>
<dbReference type="InterPro" id="IPR015422">
    <property type="entry name" value="PyrdxlP-dep_Trfase_small"/>
</dbReference>
<evidence type="ECO:0000256" key="1">
    <source>
        <dbReference type="ARBA" id="ARBA00001933"/>
    </source>
</evidence>
<evidence type="ECO:0000259" key="4">
    <source>
        <dbReference type="Pfam" id="PF00155"/>
    </source>
</evidence>
<proteinExistence type="predicted"/>
<evidence type="ECO:0000313" key="6">
    <source>
        <dbReference type="Proteomes" id="UP000034491"/>
    </source>
</evidence>
<dbReference type="InterPro" id="IPR015424">
    <property type="entry name" value="PyrdxlP-dep_Trfase"/>
</dbReference>
<feature type="domain" description="Aminotransferase class I/classII large" evidence="4">
    <location>
        <begin position="39"/>
        <end position="389"/>
    </location>
</feature>
<accession>A0A0M2RAR1</accession>
<dbReference type="GO" id="GO:0008483">
    <property type="term" value="F:transaminase activity"/>
    <property type="evidence" value="ECO:0007669"/>
    <property type="project" value="UniProtKB-KW"/>
</dbReference>
<dbReference type="PANTHER" id="PTHR42832:SF3">
    <property type="entry name" value="L-GLUTAMINE--4-(METHYLSULFANYL)-2-OXOBUTANOATE AMINOTRANSFERASE"/>
    <property type="match status" value="1"/>
</dbReference>
<name>A0A0M2RAR1_9PROT</name>
<evidence type="ECO:0000256" key="2">
    <source>
        <dbReference type="ARBA" id="ARBA00022576"/>
    </source>
</evidence>
<keyword evidence="3" id="KW-0808">Transferase</keyword>
<dbReference type="GO" id="GO:0030170">
    <property type="term" value="F:pyridoxal phosphate binding"/>
    <property type="evidence" value="ECO:0007669"/>
    <property type="project" value="InterPro"/>
</dbReference>
<dbReference type="AlphaFoldDB" id="A0A0M2RAR1"/>
<dbReference type="InterPro" id="IPR015421">
    <property type="entry name" value="PyrdxlP-dep_Trfase_major"/>
</dbReference>
<dbReference type="OrthoDB" id="9813612at2"/>
<reference evidence="5 6" key="1">
    <citation type="submission" date="2015-03" db="EMBL/GenBank/DDBJ databases">
        <title>Genome sequence of Kiloniella sp. P1-1, isolated from the gut microflora of Pacific white shrimp, Penaeus vannamei.</title>
        <authorList>
            <person name="Shao Z."/>
            <person name="Wang L."/>
            <person name="Li X."/>
        </authorList>
    </citation>
    <scope>NUCLEOTIDE SEQUENCE [LARGE SCALE GENOMIC DNA]</scope>
    <source>
        <strain evidence="5 6">P1-1</strain>
    </source>
</reference>
<dbReference type="Pfam" id="PF00155">
    <property type="entry name" value="Aminotran_1_2"/>
    <property type="match status" value="1"/>
</dbReference>
<comment type="cofactor">
    <cofactor evidence="1">
        <name>pyridoxal 5'-phosphate</name>
        <dbReference type="ChEBI" id="CHEBI:597326"/>
    </cofactor>
</comment>
<dbReference type="EMBL" id="LANI01000005">
    <property type="protein sequence ID" value="KKJ77080.1"/>
    <property type="molecule type" value="Genomic_DNA"/>
</dbReference>
<comment type="caution">
    <text evidence="5">The sequence shown here is derived from an EMBL/GenBank/DDBJ whole genome shotgun (WGS) entry which is preliminary data.</text>
</comment>
<dbReference type="SUPFAM" id="SSF53383">
    <property type="entry name" value="PLP-dependent transferases"/>
    <property type="match status" value="1"/>
</dbReference>
<dbReference type="Gene3D" id="3.40.640.10">
    <property type="entry name" value="Type I PLP-dependent aspartate aminotransferase-like (Major domain)"/>
    <property type="match status" value="1"/>
</dbReference>
<dbReference type="PANTHER" id="PTHR42832">
    <property type="entry name" value="AMINO ACID AMINOTRANSFERASE"/>
    <property type="match status" value="1"/>
</dbReference>
<protein>
    <recommendedName>
        <fullName evidence="4">Aminotransferase class I/classII large domain-containing protein</fullName>
    </recommendedName>
</protein>
<keyword evidence="2" id="KW-0032">Aminotransferase</keyword>
<dbReference type="PATRIC" id="fig|1549748.8.peg.3680"/>